<evidence type="ECO:0000313" key="4">
    <source>
        <dbReference type="Proteomes" id="UP000183805"/>
    </source>
</evidence>
<gene>
    <name evidence="2" type="ORF">D0907_12850</name>
    <name evidence="3" type="ORF">SAMN04487854_10642</name>
</gene>
<dbReference type="Proteomes" id="UP000183805">
    <property type="component" value="Unassembled WGS sequence"/>
</dbReference>
<keyword evidence="1" id="KW-0732">Signal</keyword>
<organism evidence="2 5">
    <name type="scientific">Pseudoalteromonas lipolytica</name>
    <dbReference type="NCBI Taxonomy" id="570156"/>
    <lineage>
        <taxon>Bacteria</taxon>
        <taxon>Pseudomonadati</taxon>
        <taxon>Pseudomonadota</taxon>
        <taxon>Gammaproteobacteria</taxon>
        <taxon>Alteromonadales</taxon>
        <taxon>Pseudoalteromonadaceae</taxon>
        <taxon>Pseudoalteromonas</taxon>
    </lineage>
</organism>
<dbReference type="KEGG" id="pdj:D0907_12850"/>
<feature type="signal peptide" evidence="1">
    <location>
        <begin position="1"/>
        <end position="23"/>
    </location>
</feature>
<feature type="chain" id="PRO_5042252035" evidence="1">
    <location>
        <begin position="24"/>
        <end position="304"/>
    </location>
</feature>
<evidence type="ECO:0000256" key="1">
    <source>
        <dbReference type="SAM" id="SignalP"/>
    </source>
</evidence>
<sequence>MRKHLKKAFYVISSLLLGSYVHASEQLSITWLENDSGPFYIEKNETTPHAGLCNEITDLLITALPHIKHTKVTIPQKRANKYLDEGHMACYACMIHREQKTHRVTYSIPTTVYPPFTVLSNSEQAEKIYKAHGNPVSLISLLTDAHFMYGQNDARKFGNPLDNIAKNIKLYDYAALSSTGSQASYALLTQLEHGYIDYTIDYPFVADYYNKKYQQDIKKLAIGDPEQHVVLGAIGCSTSAPNNYAQRVLVDINNALKNTVLPSEKYQQNQRAWLEESFPDFLNYYQRFILAPLKSPAIDGLELE</sequence>
<evidence type="ECO:0000313" key="5">
    <source>
        <dbReference type="Proteomes" id="UP000264605"/>
    </source>
</evidence>
<dbReference type="EMBL" id="CP032090">
    <property type="protein sequence ID" value="AXV66098.1"/>
    <property type="molecule type" value="Genomic_DNA"/>
</dbReference>
<evidence type="ECO:0000313" key="2">
    <source>
        <dbReference type="EMBL" id="AXV66098.1"/>
    </source>
</evidence>
<keyword evidence="4" id="KW-1185">Reference proteome</keyword>
<dbReference type="Proteomes" id="UP000264605">
    <property type="component" value="Chromosome"/>
</dbReference>
<dbReference type="SUPFAM" id="SSF53850">
    <property type="entry name" value="Periplasmic binding protein-like II"/>
    <property type="match status" value="1"/>
</dbReference>
<dbReference type="AlphaFoldDB" id="A0AAD0WD58"/>
<dbReference type="EMBL" id="FPAZ01000006">
    <property type="protein sequence ID" value="SFT63384.1"/>
    <property type="molecule type" value="Genomic_DNA"/>
</dbReference>
<accession>A0AAD0WD58</accession>
<reference evidence="2 5" key="2">
    <citation type="submission" date="2018-08" db="EMBL/GenBank/DDBJ databases">
        <title>Draft genome sequence of Pseudoalteromonas donghaensis HJ51.</title>
        <authorList>
            <person name="Oh J."/>
            <person name="Roh D."/>
        </authorList>
    </citation>
    <scope>NUCLEOTIDE SEQUENCE [LARGE SCALE GENOMIC DNA]</scope>
    <source>
        <strain evidence="2 5">HJ51</strain>
    </source>
</reference>
<proteinExistence type="predicted"/>
<reference evidence="3 4" key="1">
    <citation type="submission" date="2016-10" db="EMBL/GenBank/DDBJ databases">
        <authorList>
            <person name="Varghese N."/>
            <person name="Submissions S."/>
        </authorList>
    </citation>
    <scope>NUCLEOTIDE SEQUENCE [LARGE SCALE GENOMIC DNA]</scope>
    <source>
        <strain evidence="3 4">CGMCC 1.8499</strain>
    </source>
</reference>
<name>A0AAD0WD58_9GAMM</name>
<dbReference type="RefSeq" id="WP_083422886.1">
    <property type="nucleotide sequence ID" value="NZ_CP032090.1"/>
</dbReference>
<evidence type="ECO:0000313" key="3">
    <source>
        <dbReference type="EMBL" id="SFT63384.1"/>
    </source>
</evidence>
<protein>
    <submittedName>
        <fullName evidence="2">ABC transporter substrate-binding protein</fullName>
    </submittedName>
</protein>
<dbReference type="GeneID" id="99506359"/>